<gene>
    <name evidence="2" type="ORF">O181_005079</name>
</gene>
<organism evidence="2 3">
    <name type="scientific">Austropuccinia psidii MF-1</name>
    <dbReference type="NCBI Taxonomy" id="1389203"/>
    <lineage>
        <taxon>Eukaryota</taxon>
        <taxon>Fungi</taxon>
        <taxon>Dikarya</taxon>
        <taxon>Basidiomycota</taxon>
        <taxon>Pucciniomycotina</taxon>
        <taxon>Pucciniomycetes</taxon>
        <taxon>Pucciniales</taxon>
        <taxon>Sphaerophragmiaceae</taxon>
        <taxon>Austropuccinia</taxon>
    </lineage>
</organism>
<reference evidence="2" key="1">
    <citation type="submission" date="2021-03" db="EMBL/GenBank/DDBJ databases">
        <title>Draft genome sequence of rust myrtle Austropuccinia psidii MF-1, a brazilian biotype.</title>
        <authorList>
            <person name="Quecine M.C."/>
            <person name="Pachon D.M.R."/>
            <person name="Bonatelli M.L."/>
            <person name="Correr F.H."/>
            <person name="Franceschini L.M."/>
            <person name="Leite T.F."/>
            <person name="Margarido G.R.A."/>
            <person name="Almeida C.A."/>
            <person name="Ferrarezi J.A."/>
            <person name="Labate C.A."/>
        </authorList>
    </citation>
    <scope>NUCLEOTIDE SEQUENCE</scope>
    <source>
        <strain evidence="2">MF-1</strain>
    </source>
</reference>
<dbReference type="AlphaFoldDB" id="A0A9Q3BHG0"/>
<sequence length="86" mass="9488">MTPALEKEGPVASTSSKPAPEMSKDKPKVPQKKHKGPKNHHGKGKGKGNWHRSYPQGYTIPKLEPSEVDSIFNMARMTKLVLVSKP</sequence>
<keyword evidence="3" id="KW-1185">Reference proteome</keyword>
<evidence type="ECO:0000313" key="3">
    <source>
        <dbReference type="Proteomes" id="UP000765509"/>
    </source>
</evidence>
<protein>
    <submittedName>
        <fullName evidence="2">Uncharacterized protein</fullName>
    </submittedName>
</protein>
<accession>A0A9Q3BHG0</accession>
<comment type="caution">
    <text evidence="2">The sequence shown here is derived from an EMBL/GenBank/DDBJ whole genome shotgun (WGS) entry which is preliminary data.</text>
</comment>
<name>A0A9Q3BHG0_9BASI</name>
<feature type="region of interest" description="Disordered" evidence="1">
    <location>
        <begin position="1"/>
        <end position="63"/>
    </location>
</feature>
<evidence type="ECO:0000256" key="1">
    <source>
        <dbReference type="SAM" id="MobiDB-lite"/>
    </source>
</evidence>
<feature type="compositionally biased region" description="Basic residues" evidence="1">
    <location>
        <begin position="29"/>
        <end position="50"/>
    </location>
</feature>
<evidence type="ECO:0000313" key="2">
    <source>
        <dbReference type="EMBL" id="MBW0465364.1"/>
    </source>
</evidence>
<dbReference type="EMBL" id="AVOT02001019">
    <property type="protein sequence ID" value="MBW0465364.1"/>
    <property type="molecule type" value="Genomic_DNA"/>
</dbReference>
<dbReference type="Proteomes" id="UP000765509">
    <property type="component" value="Unassembled WGS sequence"/>
</dbReference>
<proteinExistence type="predicted"/>